<evidence type="ECO:0000313" key="4">
    <source>
        <dbReference type="EMBL" id="ODV90995.1"/>
    </source>
</evidence>
<evidence type="ECO:0000256" key="1">
    <source>
        <dbReference type="ARBA" id="ARBA00022741"/>
    </source>
</evidence>
<proteinExistence type="predicted"/>
<dbReference type="OrthoDB" id="6362633at2759"/>
<gene>
    <name evidence="4" type="ORF">CANCADRAFT_115244</name>
</gene>
<reference evidence="5" key="1">
    <citation type="submission" date="2016-02" db="EMBL/GenBank/DDBJ databases">
        <title>Comparative genomics of biotechnologically important yeasts.</title>
        <authorList>
            <consortium name="DOE Joint Genome Institute"/>
            <person name="Riley R."/>
            <person name="Haridas S."/>
            <person name="Wolfe K.H."/>
            <person name="Lopes M.R."/>
            <person name="Hittinger C.T."/>
            <person name="Goker M."/>
            <person name="Salamov A."/>
            <person name="Wisecaver J."/>
            <person name="Long T.M."/>
            <person name="Aerts A.L."/>
            <person name="Barry K."/>
            <person name="Choi C."/>
            <person name="Clum A."/>
            <person name="Coughlan A.Y."/>
            <person name="Deshpande S."/>
            <person name="Douglass A.P."/>
            <person name="Hanson S.J."/>
            <person name="Klenk H.-P."/>
            <person name="Labutti K."/>
            <person name="Lapidus A."/>
            <person name="Lindquist E."/>
            <person name="Lipzen A."/>
            <person name="Meier-Kolthoff J.P."/>
            <person name="Ohm R.A."/>
            <person name="Otillar R.P."/>
            <person name="Pangilinan J."/>
            <person name="Peng Y."/>
            <person name="Rokas A."/>
            <person name="Rosa C.A."/>
            <person name="Scheuner C."/>
            <person name="Sibirny A.A."/>
            <person name="Slot J.C."/>
            <person name="Stielow J.B."/>
            <person name="Sun H."/>
            <person name="Kurtzman C.P."/>
            <person name="Blackwell M."/>
            <person name="Jeffries T.W."/>
            <person name="Grigoriev I.V."/>
        </authorList>
    </citation>
    <scope>NUCLEOTIDE SEQUENCE [LARGE SCALE GENOMIC DNA]</scope>
    <source>
        <strain evidence="5">NRRL Y-17796</strain>
    </source>
</reference>
<dbReference type="Pfam" id="PF06414">
    <property type="entry name" value="Zeta_toxin"/>
    <property type="match status" value="1"/>
</dbReference>
<dbReference type="Gene3D" id="3.40.50.300">
    <property type="entry name" value="P-loop containing nucleotide triphosphate hydrolases"/>
    <property type="match status" value="2"/>
</dbReference>
<dbReference type="AlphaFoldDB" id="A0A1E4TGW0"/>
<dbReference type="SUPFAM" id="SSF52540">
    <property type="entry name" value="P-loop containing nucleoside triphosphate hydrolases"/>
    <property type="match status" value="1"/>
</dbReference>
<sequence length="227" mass="25613">MHPSVDELAQRALHLYNDKKSRVLILIGGAPGSGKTTLATEVARRVSKFLGEGQSIALPMDGFHYYRHQLLAMDNPEEAIARRGAPFTFDVERILQYTRRLVNSNEPVLFPSFDHALKDPLEDAIKVDESVKIIFFEGNYLLMNEPVWAELYSLATETWLVKASAAEIRDRLANRHLRAGLVDTLEDGYKRADMNDIPNGEYMLSHLGRVDVNVDTSSVDSRSKQLQ</sequence>
<evidence type="ECO:0000256" key="2">
    <source>
        <dbReference type="ARBA" id="ARBA00022840"/>
    </source>
</evidence>
<dbReference type="GO" id="GO:0005524">
    <property type="term" value="F:ATP binding"/>
    <property type="evidence" value="ECO:0007669"/>
    <property type="project" value="UniProtKB-KW"/>
</dbReference>
<accession>A0A1E4TGW0</accession>
<keyword evidence="2" id="KW-0067">ATP-binding</keyword>
<evidence type="ECO:0000259" key="3">
    <source>
        <dbReference type="Pfam" id="PF06414"/>
    </source>
</evidence>
<name>A0A1E4TGW0_9ASCO</name>
<dbReference type="PANTHER" id="PTHR10285">
    <property type="entry name" value="URIDINE KINASE"/>
    <property type="match status" value="1"/>
</dbReference>
<dbReference type="InterPro" id="IPR027417">
    <property type="entry name" value="P-loop_NTPase"/>
</dbReference>
<dbReference type="GO" id="GO:0016301">
    <property type="term" value="F:kinase activity"/>
    <property type="evidence" value="ECO:0007669"/>
    <property type="project" value="InterPro"/>
</dbReference>
<protein>
    <recommendedName>
        <fullName evidence="3">Zeta toxin domain-containing protein</fullName>
    </recommendedName>
</protein>
<dbReference type="Proteomes" id="UP000095023">
    <property type="component" value="Unassembled WGS sequence"/>
</dbReference>
<organism evidence="4 5">
    <name type="scientific">Tortispora caseinolytica NRRL Y-17796</name>
    <dbReference type="NCBI Taxonomy" id="767744"/>
    <lineage>
        <taxon>Eukaryota</taxon>
        <taxon>Fungi</taxon>
        <taxon>Dikarya</taxon>
        <taxon>Ascomycota</taxon>
        <taxon>Saccharomycotina</taxon>
        <taxon>Trigonopsidomycetes</taxon>
        <taxon>Trigonopsidales</taxon>
        <taxon>Trigonopsidaceae</taxon>
        <taxon>Tortispora</taxon>
    </lineage>
</organism>
<feature type="domain" description="Zeta toxin" evidence="3">
    <location>
        <begin position="14"/>
        <end position="47"/>
    </location>
</feature>
<keyword evidence="5" id="KW-1185">Reference proteome</keyword>
<dbReference type="EMBL" id="KV453842">
    <property type="protein sequence ID" value="ODV90995.1"/>
    <property type="molecule type" value="Genomic_DNA"/>
</dbReference>
<evidence type="ECO:0000313" key="5">
    <source>
        <dbReference type="Proteomes" id="UP000095023"/>
    </source>
</evidence>
<keyword evidence="1" id="KW-0547">Nucleotide-binding</keyword>
<dbReference type="InterPro" id="IPR010488">
    <property type="entry name" value="Zeta_toxin_domain"/>
</dbReference>